<comment type="caution">
    <text evidence="1">The sequence shown here is derived from an EMBL/GenBank/DDBJ whole genome shotgun (WGS) entry which is preliminary data.</text>
</comment>
<proteinExistence type="predicted"/>
<name>A0AAE3KB99_9GAMM</name>
<dbReference type="AlphaFoldDB" id="A0AAE3KB99"/>
<organism evidence="1 2">
    <name type="scientific">Natronocella acetinitrilica</name>
    <dbReference type="NCBI Taxonomy" id="414046"/>
    <lineage>
        <taxon>Bacteria</taxon>
        <taxon>Pseudomonadati</taxon>
        <taxon>Pseudomonadota</taxon>
        <taxon>Gammaproteobacteria</taxon>
        <taxon>Chromatiales</taxon>
        <taxon>Ectothiorhodospiraceae</taxon>
        <taxon>Natronocella</taxon>
    </lineage>
</organism>
<dbReference type="EMBL" id="JALJXV010000003">
    <property type="protein sequence ID" value="MCP1674554.1"/>
    <property type="molecule type" value="Genomic_DNA"/>
</dbReference>
<sequence length="317" mass="34251">MAADRPYLLVIHPHGQTFTEYLMTPDRSASRRIEGSIDERNPERTPEGLIERAERAGAIWVDKRPSPTRFMRLASLLPTPSLDPDYGTFTPYSLAPVELYASLCAELGATTNQRALRLDADLLPVASDRDRKILSAFASGSPNALLNVLSREAAGDDAKRLEVSASDIDPALAELHAEADRVAGEAAAKAGQADTINAEHKATRAAHRAEGLDFEASEAILMPLFREKLVASDSARAARLFGGMIDYHLKHHALGNFSAAETAGRIGEDAVTIARRRYSRGPGEESLERTDAYATALAGRIKEIAARVRAMDATPAP</sequence>
<dbReference type="Proteomes" id="UP001205843">
    <property type="component" value="Unassembled WGS sequence"/>
</dbReference>
<evidence type="ECO:0000313" key="2">
    <source>
        <dbReference type="Proteomes" id="UP001205843"/>
    </source>
</evidence>
<keyword evidence="2" id="KW-1185">Reference proteome</keyword>
<accession>A0AAE3KB99</accession>
<reference evidence="1" key="1">
    <citation type="submission" date="2022-03" db="EMBL/GenBank/DDBJ databases">
        <title>Genomic Encyclopedia of Type Strains, Phase III (KMG-III): the genomes of soil and plant-associated and newly described type strains.</title>
        <authorList>
            <person name="Whitman W."/>
        </authorList>
    </citation>
    <scope>NUCLEOTIDE SEQUENCE</scope>
    <source>
        <strain evidence="1">ANL 6-2</strain>
    </source>
</reference>
<gene>
    <name evidence="1" type="ORF">J2T57_001656</name>
</gene>
<dbReference type="RefSeq" id="WP_253476634.1">
    <property type="nucleotide sequence ID" value="NZ_JALJXV010000003.1"/>
</dbReference>
<evidence type="ECO:0000313" key="1">
    <source>
        <dbReference type="EMBL" id="MCP1674554.1"/>
    </source>
</evidence>
<protein>
    <submittedName>
        <fullName evidence="1">Uncharacterized protein</fullName>
    </submittedName>
</protein>